<dbReference type="InterPro" id="IPR013783">
    <property type="entry name" value="Ig-like_fold"/>
</dbReference>
<name>A0A401P4W7_SCYTO</name>
<sequence>MELLSTPHNIKITSITCDSFKICWDTDAKDRERITHYFVDLNKKENKDSNKFKHRDVPTKLVAKAVALPMTVRGHWFLSPRTEYSVAVQIAIKQSDGEYLVSDWSEVVEFCTGDYSTAHLKQLLEKAEVIAGRMLRFSVFYRNQQEEYFEYIRTHHNGVMQPYLKDSSGSHGSPVNGTLHGIFFSCNTEFNTGEPQMDSPYGRLRLRVDAEHLFNPGTNLYFADFYCMYTAYHYVILVLAPKGTAGDLFCRERLPLLDSAHNPFLTCSQDPEGQLVFHHAQDLILELIYTQPLSLALGTLGEIGGHQLMSLSTANAKKDPSCKTCNISVGR</sequence>
<dbReference type="Pfam" id="PF19281">
    <property type="entry name" value="PHYHIP_C"/>
    <property type="match status" value="1"/>
</dbReference>
<comment type="similarity">
    <text evidence="1">Belongs to the PHYHIP family.</text>
</comment>
<dbReference type="OMA" id="SPGDHFC"/>
<dbReference type="PANTHER" id="PTHR15698">
    <property type="entry name" value="PROTEIN CBG15099"/>
    <property type="match status" value="1"/>
</dbReference>
<dbReference type="Gene3D" id="2.60.40.10">
    <property type="entry name" value="Immunoglobulins"/>
    <property type="match status" value="1"/>
</dbReference>
<evidence type="ECO:0000313" key="4">
    <source>
        <dbReference type="Proteomes" id="UP000288216"/>
    </source>
</evidence>
<dbReference type="SUPFAM" id="SSF49265">
    <property type="entry name" value="Fibronectin type III"/>
    <property type="match status" value="1"/>
</dbReference>
<dbReference type="CDD" id="cd00063">
    <property type="entry name" value="FN3"/>
    <property type="match status" value="1"/>
</dbReference>
<feature type="domain" description="Fibronectin type-III" evidence="2">
    <location>
        <begin position="6"/>
        <end position="115"/>
    </location>
</feature>
<keyword evidence="4" id="KW-1185">Reference proteome</keyword>
<evidence type="ECO:0000256" key="1">
    <source>
        <dbReference type="ARBA" id="ARBA00007962"/>
    </source>
</evidence>
<dbReference type="InterPro" id="IPR042868">
    <property type="entry name" value="PHYHIP/PHYHIPL"/>
</dbReference>
<evidence type="ECO:0000259" key="2">
    <source>
        <dbReference type="PROSITE" id="PS50853"/>
    </source>
</evidence>
<dbReference type="InterPro" id="IPR045545">
    <property type="entry name" value="PHYIP/PHIPL_C"/>
</dbReference>
<dbReference type="OrthoDB" id="6101761at2759"/>
<comment type="caution">
    <text evidence="3">The sequence shown here is derived from an EMBL/GenBank/DDBJ whole genome shotgun (WGS) entry which is preliminary data.</text>
</comment>
<dbReference type="PROSITE" id="PS50853">
    <property type="entry name" value="FN3"/>
    <property type="match status" value="1"/>
</dbReference>
<dbReference type="InterPro" id="IPR036116">
    <property type="entry name" value="FN3_sf"/>
</dbReference>
<dbReference type="EMBL" id="BFAA01005852">
    <property type="protein sequence ID" value="GCB68136.1"/>
    <property type="molecule type" value="Genomic_DNA"/>
</dbReference>
<reference evidence="3 4" key="1">
    <citation type="journal article" date="2018" name="Nat. Ecol. Evol.">
        <title>Shark genomes provide insights into elasmobranch evolution and the origin of vertebrates.</title>
        <authorList>
            <person name="Hara Y"/>
            <person name="Yamaguchi K"/>
            <person name="Onimaru K"/>
            <person name="Kadota M"/>
            <person name="Koyanagi M"/>
            <person name="Keeley SD"/>
            <person name="Tatsumi K"/>
            <person name="Tanaka K"/>
            <person name="Motone F"/>
            <person name="Kageyama Y"/>
            <person name="Nozu R"/>
            <person name="Adachi N"/>
            <person name="Nishimura O"/>
            <person name="Nakagawa R"/>
            <person name="Tanegashima C"/>
            <person name="Kiyatake I"/>
            <person name="Matsumoto R"/>
            <person name="Murakumo K"/>
            <person name="Nishida K"/>
            <person name="Terakita A"/>
            <person name="Kuratani S"/>
            <person name="Sato K"/>
            <person name="Hyodo S Kuraku.S."/>
        </authorList>
    </citation>
    <scope>NUCLEOTIDE SEQUENCE [LARGE SCALE GENOMIC DNA]</scope>
</reference>
<evidence type="ECO:0000313" key="3">
    <source>
        <dbReference type="EMBL" id="GCB68136.1"/>
    </source>
</evidence>
<dbReference type="Pfam" id="PF00041">
    <property type="entry name" value="fn3"/>
    <property type="match status" value="1"/>
</dbReference>
<gene>
    <name evidence="3" type="ORF">scyTo_0012235</name>
</gene>
<protein>
    <recommendedName>
        <fullName evidence="2">Fibronectin type-III domain-containing protein</fullName>
    </recommendedName>
</protein>
<accession>A0A401P4W7</accession>
<proteinExistence type="inferred from homology"/>
<dbReference type="Proteomes" id="UP000288216">
    <property type="component" value="Unassembled WGS sequence"/>
</dbReference>
<dbReference type="GO" id="GO:0005737">
    <property type="term" value="C:cytoplasm"/>
    <property type="evidence" value="ECO:0007669"/>
    <property type="project" value="TreeGrafter"/>
</dbReference>
<dbReference type="InterPro" id="IPR003961">
    <property type="entry name" value="FN3_dom"/>
</dbReference>
<dbReference type="AlphaFoldDB" id="A0A401P4W7"/>
<dbReference type="STRING" id="75743.A0A401P4W7"/>
<dbReference type="PANTHER" id="PTHR15698:SF4">
    <property type="entry name" value="PHYTANOYL-COA HYDROXYLASE-INTERACTING PROTEIN-LIKE C-TERMINAL DOMAIN-CONTAINING PROTEIN"/>
    <property type="match status" value="1"/>
</dbReference>
<organism evidence="3 4">
    <name type="scientific">Scyliorhinus torazame</name>
    <name type="common">Cloudy catshark</name>
    <name type="synonym">Catulus torazame</name>
    <dbReference type="NCBI Taxonomy" id="75743"/>
    <lineage>
        <taxon>Eukaryota</taxon>
        <taxon>Metazoa</taxon>
        <taxon>Chordata</taxon>
        <taxon>Craniata</taxon>
        <taxon>Vertebrata</taxon>
        <taxon>Chondrichthyes</taxon>
        <taxon>Elasmobranchii</taxon>
        <taxon>Galeomorphii</taxon>
        <taxon>Galeoidea</taxon>
        <taxon>Carcharhiniformes</taxon>
        <taxon>Scyliorhinidae</taxon>
        <taxon>Scyliorhinus</taxon>
    </lineage>
</organism>